<evidence type="ECO:0000313" key="3">
    <source>
        <dbReference type="Ensembl" id="ENSHCOP00000026359.1"/>
    </source>
</evidence>
<name>A0A3Q2Z6E2_HIPCM</name>
<dbReference type="OrthoDB" id="9449914at2759"/>
<dbReference type="Proteomes" id="UP000264820">
    <property type="component" value="Unplaced"/>
</dbReference>
<feature type="region of interest" description="Disordered" evidence="2">
    <location>
        <begin position="460"/>
        <end position="515"/>
    </location>
</feature>
<accession>A0A3Q2Z6E2</accession>
<feature type="compositionally biased region" description="Basic and acidic residues" evidence="2">
    <location>
        <begin position="344"/>
        <end position="365"/>
    </location>
</feature>
<dbReference type="KEGG" id="hcq:109511485"/>
<protein>
    <submittedName>
        <fullName evidence="3">Uncharacterized protein</fullName>
    </submittedName>
</protein>
<dbReference type="InterPro" id="IPR042779">
    <property type="entry name" value="MISP/MISP3-like"/>
</dbReference>
<dbReference type="GeneID" id="109511485"/>
<feature type="compositionally biased region" description="Polar residues" evidence="2">
    <location>
        <begin position="331"/>
        <end position="343"/>
    </location>
</feature>
<evidence type="ECO:0000256" key="1">
    <source>
        <dbReference type="SAM" id="Coils"/>
    </source>
</evidence>
<dbReference type="PANTHER" id="PTHR18839">
    <property type="entry name" value="MITOTIC INTERACTOR AND SUBSTRATE OF PLK1 MISP FAMILY MEMBER"/>
    <property type="match status" value="1"/>
</dbReference>
<keyword evidence="4" id="KW-1185">Reference proteome</keyword>
<feature type="coiled-coil region" evidence="1">
    <location>
        <begin position="588"/>
        <end position="615"/>
    </location>
</feature>
<organism evidence="3 4">
    <name type="scientific">Hippocampus comes</name>
    <name type="common">Tiger tail seahorse</name>
    <dbReference type="NCBI Taxonomy" id="109280"/>
    <lineage>
        <taxon>Eukaryota</taxon>
        <taxon>Metazoa</taxon>
        <taxon>Chordata</taxon>
        <taxon>Craniata</taxon>
        <taxon>Vertebrata</taxon>
        <taxon>Euteleostomi</taxon>
        <taxon>Actinopterygii</taxon>
        <taxon>Neopterygii</taxon>
        <taxon>Teleostei</taxon>
        <taxon>Neoteleostei</taxon>
        <taxon>Acanthomorphata</taxon>
        <taxon>Syngnathiaria</taxon>
        <taxon>Syngnathiformes</taxon>
        <taxon>Syngnathoidei</taxon>
        <taxon>Syngnathidae</taxon>
        <taxon>Hippocampus</taxon>
    </lineage>
</organism>
<dbReference type="PANTHER" id="PTHR18839:SF0">
    <property type="entry name" value="MITOTIC INTERACTOR AND SUBSTRATE OF PLK1 ISOFORM X1-RELATED"/>
    <property type="match status" value="1"/>
</dbReference>
<dbReference type="Ensembl" id="ENSHCOT00000027513.1">
    <property type="protein sequence ID" value="ENSHCOP00000026359.1"/>
    <property type="gene ID" value="ENSHCOG00000017222.1"/>
</dbReference>
<evidence type="ECO:0000256" key="2">
    <source>
        <dbReference type="SAM" id="MobiDB-lite"/>
    </source>
</evidence>
<reference evidence="3" key="1">
    <citation type="submission" date="2025-08" db="UniProtKB">
        <authorList>
            <consortium name="Ensembl"/>
        </authorList>
    </citation>
    <scope>IDENTIFICATION</scope>
</reference>
<keyword evidence="1" id="KW-0175">Coiled coil</keyword>
<dbReference type="AlphaFoldDB" id="A0A3Q2Z6E2"/>
<feature type="compositionally biased region" description="Low complexity" evidence="2">
    <location>
        <begin position="460"/>
        <end position="487"/>
    </location>
</feature>
<dbReference type="RefSeq" id="XP_019718185.1">
    <property type="nucleotide sequence ID" value="XM_019862626.1"/>
</dbReference>
<feature type="compositionally biased region" description="Polar residues" evidence="2">
    <location>
        <begin position="635"/>
        <end position="644"/>
    </location>
</feature>
<feature type="region of interest" description="Disordered" evidence="2">
    <location>
        <begin position="635"/>
        <end position="674"/>
    </location>
</feature>
<proteinExistence type="predicted"/>
<sequence length="709" mass="77849">MATVSLQKQEGPFDSLDKQECPMQCSVDACLDCAVLDQKAPRAEPEDSNEMFHACRNQGQTRETLTEWVQAIQQPKSHEELDEFNVLIGQGGFQRDSSSLKVKVPEWPGDDDINTNNNSSDCHQNVQQFSPCEDASPALSLRAPESITHQFPLVCSPTFADEEEETNMCGSKSSYPTVDVIPLDSQQGELLPQDQHELPPKGANQETAQQVLGQNSAPLSVVAMEPPNQGGAPSKGSVCVATVRERQEDKAGQRTEGESETGEQYHCGPGGNKVVGREQGEGPVRSCELSQIQEEKRENNDSAEGPKLIKMESDSSDDSQSDSGLSADFSPRSTSNIPAASQETRPKETPIEREIRRAIEREHSLRRSRGLPNASPEYVEIPLMKTVVNQTVAAKSEKFHSTDRELAGKLMQHDIHEEVSREQDLVKLGKVPGFYDKGTVRQLKEKKQIFEAFQNRRESSLSMSSVSSSSSSSSSSSGSSSQASTVRSSERRQSTEPVRGAYARSPPRGPGLSEGMSCQVIIMENNPSAPGQKLYPTNAEVDGLCLGVDRQASYVLPSCSGGYNLEMEAEETLPKENPFFKLRSLTNGIKVEQDIREAQEREKELRKQRINLYGRGGDGGRPVGMDRRNLQGSVLDSSNFSASGRNRHTAAPPARQSVGKFSVWPPAQDHEDTVNQQKVVQASHSSRHKTPLVHLWESGLVNGHNLQDQ</sequence>
<feature type="compositionally biased region" description="Basic and acidic residues" evidence="2">
    <location>
        <begin position="243"/>
        <end position="257"/>
    </location>
</feature>
<dbReference type="CTD" id="113230"/>
<evidence type="ECO:0000313" key="4">
    <source>
        <dbReference type="Proteomes" id="UP000264820"/>
    </source>
</evidence>
<dbReference type="GeneTree" id="ENSGT00940000170963"/>
<reference evidence="3" key="2">
    <citation type="submission" date="2025-09" db="UniProtKB">
        <authorList>
            <consortium name="Ensembl"/>
        </authorList>
    </citation>
    <scope>IDENTIFICATION</scope>
</reference>
<feature type="region of interest" description="Disordered" evidence="2">
    <location>
        <begin position="214"/>
        <end position="373"/>
    </location>
</feature>